<dbReference type="SUPFAM" id="SSF51679">
    <property type="entry name" value="Bacterial luciferase-like"/>
    <property type="match status" value="1"/>
</dbReference>
<evidence type="ECO:0000259" key="5">
    <source>
        <dbReference type="Pfam" id="PF00296"/>
    </source>
</evidence>
<evidence type="ECO:0000256" key="4">
    <source>
        <dbReference type="ARBA" id="ARBA00023033"/>
    </source>
</evidence>
<gene>
    <name evidence="6" type="ORF">UFOPK3889_00197</name>
</gene>
<dbReference type="GO" id="GO:0046306">
    <property type="term" value="P:alkanesulfonate catabolic process"/>
    <property type="evidence" value="ECO:0007669"/>
    <property type="project" value="TreeGrafter"/>
</dbReference>
<reference evidence="6" key="1">
    <citation type="submission" date="2020-05" db="EMBL/GenBank/DDBJ databases">
        <authorList>
            <person name="Chiriac C."/>
            <person name="Salcher M."/>
            <person name="Ghai R."/>
            <person name="Kavagutti S V."/>
        </authorList>
    </citation>
    <scope>NUCLEOTIDE SEQUENCE</scope>
</reference>
<feature type="domain" description="Luciferase-like" evidence="5">
    <location>
        <begin position="16"/>
        <end position="244"/>
    </location>
</feature>
<dbReference type="InterPro" id="IPR036661">
    <property type="entry name" value="Luciferase-like_sf"/>
</dbReference>
<dbReference type="PANTHER" id="PTHR42847:SF8">
    <property type="entry name" value="CONSERVED PROTEIN"/>
    <property type="match status" value="1"/>
</dbReference>
<dbReference type="InterPro" id="IPR011251">
    <property type="entry name" value="Luciferase-like_dom"/>
</dbReference>
<dbReference type="AlphaFoldDB" id="A0A6J7LGE4"/>
<name>A0A6J7LGE4_9ZZZZ</name>
<dbReference type="CDD" id="cd01097">
    <property type="entry name" value="Tetrahydromethanopterin_reductase"/>
    <property type="match status" value="1"/>
</dbReference>
<dbReference type="Gene3D" id="3.20.20.30">
    <property type="entry name" value="Luciferase-like domain"/>
    <property type="match status" value="1"/>
</dbReference>
<keyword evidence="2" id="KW-0288">FMN</keyword>
<accession>A0A6J7LGE4</accession>
<dbReference type="Pfam" id="PF00296">
    <property type="entry name" value="Bac_luciferase"/>
    <property type="match status" value="1"/>
</dbReference>
<dbReference type="NCBIfam" id="TIGR03560">
    <property type="entry name" value="F420_Rv1855c"/>
    <property type="match status" value="1"/>
</dbReference>
<keyword evidence="4" id="KW-0503">Monooxygenase</keyword>
<organism evidence="6">
    <name type="scientific">freshwater metagenome</name>
    <dbReference type="NCBI Taxonomy" id="449393"/>
    <lineage>
        <taxon>unclassified sequences</taxon>
        <taxon>metagenomes</taxon>
        <taxon>ecological metagenomes</taxon>
    </lineage>
</organism>
<dbReference type="EMBL" id="CAFBNZ010000018">
    <property type="protein sequence ID" value="CAB4967416.1"/>
    <property type="molecule type" value="Genomic_DNA"/>
</dbReference>
<dbReference type="PANTHER" id="PTHR42847">
    <property type="entry name" value="ALKANESULFONATE MONOOXYGENASE"/>
    <property type="match status" value="1"/>
</dbReference>
<evidence type="ECO:0000256" key="1">
    <source>
        <dbReference type="ARBA" id="ARBA00022630"/>
    </source>
</evidence>
<dbReference type="InterPro" id="IPR019952">
    <property type="entry name" value="F420_OxRdatse_Rv1855c_pred"/>
</dbReference>
<dbReference type="InterPro" id="IPR050172">
    <property type="entry name" value="SsuD_RutA_monooxygenase"/>
</dbReference>
<evidence type="ECO:0000256" key="3">
    <source>
        <dbReference type="ARBA" id="ARBA00023002"/>
    </source>
</evidence>
<keyword evidence="1" id="KW-0285">Flavoprotein</keyword>
<protein>
    <submittedName>
        <fullName evidence="6">Unannotated protein</fullName>
    </submittedName>
</protein>
<dbReference type="GO" id="GO:0008726">
    <property type="term" value="F:alkanesulfonate monooxygenase activity"/>
    <property type="evidence" value="ECO:0007669"/>
    <property type="project" value="TreeGrafter"/>
</dbReference>
<evidence type="ECO:0000256" key="2">
    <source>
        <dbReference type="ARBA" id="ARBA00022643"/>
    </source>
</evidence>
<evidence type="ECO:0000313" key="6">
    <source>
        <dbReference type="EMBL" id="CAB4967416.1"/>
    </source>
</evidence>
<keyword evidence="3" id="KW-0560">Oxidoreductase</keyword>
<sequence>MFPHMRFGVHTGLQHTSYDVLRPAWRKIEDLGFDWISIWDHFYGATGKPDDAACFEAVAMHAALAAETSRVRVGSLVYSVGYRHPAVLAKMITAIDHISGGRADMGLGAGWAQVEYNAYGIDFPGVKTRMDQLEEAAQCVRGLLHEDVTDFAGEWFNLVNARNEPRPIQKKIPIWIGGGGEKRTLNIAAKYADGWNVPFVSPEAFTHKSAVLTSHCEAVGRDPSDIKRTVNLAIAWTEESLQAQFGVMANAVRPGVLTGSDEEVIDRIGQYVEAGAEQINLALRAPFDLDSVERFSHTLKLM</sequence>
<proteinExistence type="predicted"/>